<dbReference type="EMBL" id="CP000806">
    <property type="protein sequence ID" value="ACB50276.1"/>
    <property type="molecule type" value="Genomic_DNA"/>
</dbReference>
<accession>B1WSU6</accession>
<dbReference type="KEGG" id="cyt:cce_0925"/>
<gene>
    <name evidence="1" type="ordered locus">cce_0925</name>
</gene>
<evidence type="ECO:0000313" key="2">
    <source>
        <dbReference type="Proteomes" id="UP000001203"/>
    </source>
</evidence>
<sequence>MIRIGMVVRVIYPDYARGMEGLIEAQESNGRWLVRLEQNPLNHQPESIILSLEESDFEVIEQ</sequence>
<keyword evidence="2" id="KW-1185">Reference proteome</keyword>
<dbReference type="OrthoDB" id="515661at2"/>
<reference evidence="1 2" key="1">
    <citation type="journal article" date="2008" name="Proc. Natl. Acad. Sci. U.S.A.">
        <title>The genome of Cyanothece 51142, a unicellular diazotrophic cyanobacterium important in the marine nitrogen cycle.</title>
        <authorList>
            <person name="Welsh E.A."/>
            <person name="Liberton M."/>
            <person name="Stoeckel J."/>
            <person name="Loh T."/>
            <person name="Elvitigala T."/>
            <person name="Wang C."/>
            <person name="Wollam A."/>
            <person name="Fulton R.S."/>
            <person name="Clifton S.W."/>
            <person name="Jacobs J.M."/>
            <person name="Aurora R."/>
            <person name="Ghosh B.K."/>
            <person name="Sherman L.A."/>
            <person name="Smith R.D."/>
            <person name="Wilson R.K."/>
            <person name="Pakrasi H.B."/>
        </authorList>
    </citation>
    <scope>NUCLEOTIDE SEQUENCE [LARGE SCALE GENOMIC DNA]</scope>
    <source>
        <strain evidence="2">ATCC 51142 / BH68</strain>
    </source>
</reference>
<proteinExistence type="predicted"/>
<dbReference type="AlphaFoldDB" id="B1WSU6"/>
<dbReference type="eggNOG" id="ENOG503375Z">
    <property type="taxonomic scope" value="Bacteria"/>
</dbReference>
<name>B1WSU6_CROS5</name>
<dbReference type="STRING" id="43989.cce_0925"/>
<evidence type="ECO:0000313" key="1">
    <source>
        <dbReference type="EMBL" id="ACB50276.1"/>
    </source>
</evidence>
<dbReference type="Proteomes" id="UP000001203">
    <property type="component" value="Chromosome circular"/>
</dbReference>
<organism evidence="1 2">
    <name type="scientific">Crocosphaera subtropica (strain ATCC 51142 / BH68)</name>
    <name type="common">Cyanothece sp. (strain ATCC 51142)</name>
    <dbReference type="NCBI Taxonomy" id="43989"/>
    <lineage>
        <taxon>Bacteria</taxon>
        <taxon>Bacillati</taxon>
        <taxon>Cyanobacteriota</taxon>
        <taxon>Cyanophyceae</taxon>
        <taxon>Oscillatoriophycideae</taxon>
        <taxon>Chroococcales</taxon>
        <taxon>Aphanothecaceae</taxon>
        <taxon>Crocosphaera</taxon>
        <taxon>Crocosphaera subtropica</taxon>
    </lineage>
</organism>
<dbReference type="RefSeq" id="WP_009546155.1">
    <property type="nucleotide sequence ID" value="NC_010546.1"/>
</dbReference>
<protein>
    <submittedName>
        <fullName evidence="1">Uncharacterized protein</fullName>
    </submittedName>
</protein>
<dbReference type="HOGENOM" id="CLU_2896544_0_0_3"/>